<sequence length="211" mass="23309">MKILVSGATGNVGRLVVEQALARGHEVAALARNPQNLQLDHPNLTTGAVDILDAQVLKPWLQGVDAVISTVGIGTSKTPTTLYSAGTKNLLDAMQEHGVSRLVVISSEVAEHWAHQGLFKLWVVLPLLQHFLGATYDDMRRMDVVLWESTAQWTAVRAPRIQPMKPKGSYRLDAHKPLRRGWMITPADMATALLDIAEREDLNRQHVYVAN</sequence>
<evidence type="ECO:0000313" key="2">
    <source>
        <dbReference type="EMBL" id="PEN17396.1"/>
    </source>
</evidence>
<gene>
    <name evidence="2" type="ORF">CRM92_05200</name>
</gene>
<dbReference type="PANTHER" id="PTHR43355:SF2">
    <property type="entry name" value="FLAVIN REDUCTASE (NADPH)"/>
    <property type="match status" value="1"/>
</dbReference>
<evidence type="ECO:0000259" key="1">
    <source>
        <dbReference type="Pfam" id="PF13460"/>
    </source>
</evidence>
<dbReference type="GO" id="GO:0042602">
    <property type="term" value="F:riboflavin reductase (NADPH) activity"/>
    <property type="evidence" value="ECO:0007669"/>
    <property type="project" value="TreeGrafter"/>
</dbReference>
<dbReference type="Proteomes" id="UP000219947">
    <property type="component" value="Unassembled WGS sequence"/>
</dbReference>
<reference evidence="2" key="1">
    <citation type="submission" date="2017-10" db="EMBL/GenBank/DDBJ databases">
        <title>Kefir isolates.</title>
        <authorList>
            <person name="Kim Y."/>
            <person name="Blasche S."/>
        </authorList>
    </citation>
    <scope>NUCLEOTIDE SEQUENCE [LARGE SCALE GENOMIC DNA]</scope>
    <source>
        <strain evidence="2">OG2-2</strain>
    </source>
</reference>
<dbReference type="SUPFAM" id="SSF51735">
    <property type="entry name" value="NAD(P)-binding Rossmann-fold domains"/>
    <property type="match status" value="1"/>
</dbReference>
<dbReference type="Pfam" id="PF13460">
    <property type="entry name" value="NAD_binding_10"/>
    <property type="match status" value="1"/>
</dbReference>
<feature type="domain" description="NAD(P)-binding" evidence="1">
    <location>
        <begin position="7"/>
        <end position="198"/>
    </location>
</feature>
<proteinExistence type="predicted"/>
<dbReference type="InterPro" id="IPR051606">
    <property type="entry name" value="Polyketide_Oxido-like"/>
</dbReference>
<dbReference type="GO" id="GO:0004074">
    <property type="term" value="F:biliverdin reductase [NAD(P)H] activity"/>
    <property type="evidence" value="ECO:0007669"/>
    <property type="project" value="TreeGrafter"/>
</dbReference>
<dbReference type="AlphaFoldDB" id="A0A2A8D8X0"/>
<dbReference type="InterPro" id="IPR036291">
    <property type="entry name" value="NAD(P)-bd_dom_sf"/>
</dbReference>
<dbReference type="RefSeq" id="WP_098042524.1">
    <property type="nucleotide sequence ID" value="NZ_JAOVAQ010000004.1"/>
</dbReference>
<name>A0A2A8D8X0_9MICC</name>
<keyword evidence="3" id="KW-1185">Reference proteome</keyword>
<dbReference type="PANTHER" id="PTHR43355">
    <property type="entry name" value="FLAVIN REDUCTASE (NADPH)"/>
    <property type="match status" value="1"/>
</dbReference>
<protein>
    <submittedName>
        <fullName evidence="2">NADH-flavin reductase</fullName>
    </submittedName>
</protein>
<evidence type="ECO:0000313" key="3">
    <source>
        <dbReference type="Proteomes" id="UP000219947"/>
    </source>
</evidence>
<accession>A0A2A8D8X0</accession>
<comment type="caution">
    <text evidence="2">The sequence shown here is derived from an EMBL/GenBank/DDBJ whole genome shotgun (WGS) entry which is preliminary data.</text>
</comment>
<dbReference type="EMBL" id="PDEV01000001">
    <property type="protein sequence ID" value="PEN17396.1"/>
    <property type="molecule type" value="Genomic_DNA"/>
</dbReference>
<dbReference type="Gene3D" id="3.40.50.720">
    <property type="entry name" value="NAD(P)-binding Rossmann-like Domain"/>
    <property type="match status" value="1"/>
</dbReference>
<dbReference type="InterPro" id="IPR016040">
    <property type="entry name" value="NAD(P)-bd_dom"/>
</dbReference>
<organism evidence="2 3">
    <name type="scientific">Rothia dentocariosa</name>
    <dbReference type="NCBI Taxonomy" id="2047"/>
    <lineage>
        <taxon>Bacteria</taxon>
        <taxon>Bacillati</taxon>
        <taxon>Actinomycetota</taxon>
        <taxon>Actinomycetes</taxon>
        <taxon>Micrococcales</taxon>
        <taxon>Micrococcaceae</taxon>
        <taxon>Rothia</taxon>
    </lineage>
</organism>